<gene>
    <name evidence="16" type="ORF">FN846DRAFT_100454</name>
</gene>
<keyword evidence="7 13" id="KW-0862">Zinc</keyword>
<dbReference type="InterPro" id="IPR004087">
    <property type="entry name" value="KH_dom"/>
</dbReference>
<dbReference type="InterPro" id="IPR045071">
    <property type="entry name" value="BBP-like"/>
</dbReference>
<dbReference type="Gene3D" id="6.10.140.1790">
    <property type="match status" value="1"/>
</dbReference>
<dbReference type="GO" id="GO:0000398">
    <property type="term" value="P:mRNA splicing, via spliceosome"/>
    <property type="evidence" value="ECO:0007669"/>
    <property type="project" value="UniProtKB-UniRule"/>
</dbReference>
<comment type="function">
    <text evidence="13">Necessary for the splicing of pre-mRNA. Has a role in the recognition of the branch site (5'-UACUAAC-3'), the pyrimidine tract and the 3'-splice site at the 3'-end of introns.</text>
</comment>
<protein>
    <recommendedName>
        <fullName evidence="3 13">Branchpoint-bridging protein</fullName>
    </recommendedName>
</protein>
<evidence type="ECO:0000256" key="11">
    <source>
        <dbReference type="PROSITE-ProRule" id="PRU00047"/>
    </source>
</evidence>
<dbReference type="GO" id="GO:0000243">
    <property type="term" value="C:commitment complex"/>
    <property type="evidence" value="ECO:0007669"/>
    <property type="project" value="UniProtKB-ARBA"/>
</dbReference>
<reference evidence="16 17" key="1">
    <citation type="submission" date="2019-09" db="EMBL/GenBank/DDBJ databases">
        <title>Draft genome of the ectomycorrhizal ascomycete Sphaerosporella brunnea.</title>
        <authorList>
            <consortium name="DOE Joint Genome Institute"/>
            <person name="Benucci G.M."/>
            <person name="Marozzi G."/>
            <person name="Antonielli L."/>
            <person name="Sanchez S."/>
            <person name="Marco P."/>
            <person name="Wang X."/>
            <person name="Falini L.B."/>
            <person name="Barry K."/>
            <person name="Haridas S."/>
            <person name="Lipzen A."/>
            <person name="Labutti K."/>
            <person name="Grigoriev I.V."/>
            <person name="Murat C."/>
            <person name="Martin F."/>
            <person name="Albertini E."/>
            <person name="Donnini D."/>
            <person name="Bonito G."/>
        </authorList>
    </citation>
    <scope>NUCLEOTIDE SEQUENCE [LARGE SCALE GENOMIC DNA]</scope>
    <source>
        <strain evidence="16 17">Sb_GMNB300</strain>
    </source>
</reference>
<dbReference type="GO" id="GO:0048024">
    <property type="term" value="P:regulation of mRNA splicing, via spliceosome"/>
    <property type="evidence" value="ECO:0007669"/>
    <property type="project" value="TreeGrafter"/>
</dbReference>
<evidence type="ECO:0000256" key="6">
    <source>
        <dbReference type="ARBA" id="ARBA00022771"/>
    </source>
</evidence>
<dbReference type="GO" id="GO:0003729">
    <property type="term" value="F:mRNA binding"/>
    <property type="evidence" value="ECO:0007669"/>
    <property type="project" value="TreeGrafter"/>
</dbReference>
<dbReference type="InterPro" id="IPR001878">
    <property type="entry name" value="Znf_CCHC"/>
</dbReference>
<organism evidence="16 17">
    <name type="scientific">Sphaerosporella brunnea</name>
    <dbReference type="NCBI Taxonomy" id="1250544"/>
    <lineage>
        <taxon>Eukaryota</taxon>
        <taxon>Fungi</taxon>
        <taxon>Dikarya</taxon>
        <taxon>Ascomycota</taxon>
        <taxon>Pezizomycotina</taxon>
        <taxon>Pezizomycetes</taxon>
        <taxon>Pezizales</taxon>
        <taxon>Pyronemataceae</taxon>
        <taxon>Sphaerosporella</taxon>
    </lineage>
</organism>
<dbReference type="Pfam" id="PF00098">
    <property type="entry name" value="zf-CCHC"/>
    <property type="match status" value="2"/>
</dbReference>
<feature type="compositionally biased region" description="Pro residues" evidence="14">
    <location>
        <begin position="561"/>
        <end position="602"/>
    </location>
</feature>
<dbReference type="GO" id="GO:0008270">
    <property type="term" value="F:zinc ion binding"/>
    <property type="evidence" value="ECO:0007669"/>
    <property type="project" value="UniProtKB-UniRule"/>
</dbReference>
<evidence type="ECO:0000256" key="13">
    <source>
        <dbReference type="RuleBase" id="RU367126"/>
    </source>
</evidence>
<evidence type="ECO:0000256" key="4">
    <source>
        <dbReference type="ARBA" id="ARBA00022664"/>
    </source>
</evidence>
<evidence type="ECO:0000256" key="2">
    <source>
        <dbReference type="ARBA" id="ARBA00010382"/>
    </source>
</evidence>
<evidence type="ECO:0000256" key="14">
    <source>
        <dbReference type="SAM" id="MobiDB-lite"/>
    </source>
</evidence>
<keyword evidence="6 11" id="KW-0863">Zinc-finger</keyword>
<dbReference type="PANTHER" id="PTHR11208">
    <property type="entry name" value="RNA-BINDING PROTEIN RELATED"/>
    <property type="match status" value="1"/>
</dbReference>
<dbReference type="PANTHER" id="PTHR11208:SF45">
    <property type="entry name" value="SPLICING FACTOR 1"/>
    <property type="match status" value="1"/>
</dbReference>
<proteinExistence type="inferred from homology"/>
<dbReference type="EMBL" id="VXIS01000014">
    <property type="protein sequence ID" value="KAA8913500.1"/>
    <property type="molecule type" value="Genomic_DNA"/>
</dbReference>
<feature type="region of interest" description="Disordered" evidence="14">
    <location>
        <begin position="549"/>
        <end position="616"/>
    </location>
</feature>
<comment type="similarity">
    <text evidence="2 13">Belongs to the BBP/SF1 family.</text>
</comment>
<dbReference type="SMART" id="SM00322">
    <property type="entry name" value="KH"/>
    <property type="match status" value="1"/>
</dbReference>
<dbReference type="SUPFAM" id="SSF54791">
    <property type="entry name" value="Eukaryotic type KH-domain (KH-domain type I)"/>
    <property type="match status" value="1"/>
</dbReference>
<dbReference type="CDD" id="cd02395">
    <property type="entry name" value="KH-I_BBP"/>
    <property type="match status" value="1"/>
</dbReference>
<feature type="compositionally biased region" description="Pro residues" evidence="14">
    <location>
        <begin position="435"/>
        <end position="444"/>
    </location>
</feature>
<dbReference type="GO" id="GO:0005829">
    <property type="term" value="C:cytosol"/>
    <property type="evidence" value="ECO:0007669"/>
    <property type="project" value="UniProtKB-ARBA"/>
</dbReference>
<name>A0A5J5F9U5_9PEZI</name>
<dbReference type="PROSITE" id="PS50084">
    <property type="entry name" value="KH_TYPE_1"/>
    <property type="match status" value="1"/>
</dbReference>
<dbReference type="InterPro" id="IPR036875">
    <property type="entry name" value="Znf_CCHC_sf"/>
</dbReference>
<dbReference type="Gene3D" id="4.10.60.10">
    <property type="entry name" value="Zinc finger, CCHC-type"/>
    <property type="match status" value="1"/>
</dbReference>
<keyword evidence="13" id="KW-0747">Spliceosome</keyword>
<dbReference type="Proteomes" id="UP000326924">
    <property type="component" value="Unassembled WGS sequence"/>
</dbReference>
<evidence type="ECO:0000256" key="5">
    <source>
        <dbReference type="ARBA" id="ARBA00022723"/>
    </source>
</evidence>
<dbReference type="OrthoDB" id="6777263at2759"/>
<keyword evidence="10 13" id="KW-0539">Nucleus</keyword>
<feature type="region of interest" description="Disordered" evidence="14">
    <location>
        <begin position="405"/>
        <end position="528"/>
    </location>
</feature>
<keyword evidence="5 13" id="KW-0479">Metal-binding</keyword>
<keyword evidence="17" id="KW-1185">Reference proteome</keyword>
<evidence type="ECO:0000256" key="7">
    <source>
        <dbReference type="ARBA" id="ARBA00022833"/>
    </source>
</evidence>
<accession>A0A5J5F9U5</accession>
<evidence type="ECO:0000313" key="17">
    <source>
        <dbReference type="Proteomes" id="UP000326924"/>
    </source>
</evidence>
<feature type="compositionally biased region" description="Polar residues" evidence="14">
    <location>
        <begin position="1"/>
        <end position="12"/>
    </location>
</feature>
<dbReference type="SUPFAM" id="SSF57756">
    <property type="entry name" value="Retrovirus zinc finger-like domains"/>
    <property type="match status" value="1"/>
</dbReference>
<dbReference type="SMART" id="SM00343">
    <property type="entry name" value="ZnF_C2HC"/>
    <property type="match status" value="2"/>
</dbReference>
<dbReference type="Pfam" id="PF22675">
    <property type="entry name" value="KH-I_KHDC4-BBP"/>
    <property type="match status" value="1"/>
</dbReference>
<dbReference type="PROSITE" id="PS50158">
    <property type="entry name" value="ZF_CCHC"/>
    <property type="match status" value="2"/>
</dbReference>
<comment type="caution">
    <text evidence="16">The sequence shown here is derived from an EMBL/GenBank/DDBJ whole genome shotgun (WGS) entry which is preliminary data.</text>
</comment>
<feature type="domain" description="CCHC-type" evidence="15">
    <location>
        <begin position="314"/>
        <end position="329"/>
    </location>
</feature>
<dbReference type="InterPro" id="IPR032570">
    <property type="entry name" value="SF1-HH"/>
</dbReference>
<comment type="subcellular location">
    <subcellularLocation>
        <location evidence="1 13">Nucleus</location>
    </subcellularLocation>
</comment>
<sequence length="616" mass="67518">MRDLTGTNNVPVASTRHFGRSHPTTASRPVVKQEPMDSLPFSPDPTFNSDESRGRPASRLENPENQKKKKRKRGNRWGEAASSNAVASLVGLPTAIFATMTHEQLEAYSIHLRISEITQKLKINDIVPSDRLRSPSPPPQYDNHGKRINTREFRYRKKLEAERHELVKKASELIANYKAPTDYRRPFKTHEKVYIPVNDYPEINFIGLLIGPRGGTLKDMEKQSGAKIAIRGKGSVKEGKGGSDRASDSNLDEDLHCLIISESEENIAKAKKLIHDVIETAASVPEQNNDLKRHQLRLLATLNGTLRDDENNPCLNCGALGHRKYDCPEKKMMVANVICRVCGNAGHFARDCRERPKGSDWRRFGNNKKNGPVDFVDREYESLMQELGGTGAALAVDSFRSRGLIEDGNTDTRGPSGSLPAEVPAGPATGGPAPWKLPQPPPNRPGLNDGGNPPPPPAPANNRETVAPWHQQPSTQSAPRPLQQLKDLHPRPNHGHRGTRQGAPGLDGPPGQPWNAHSNPDFNAIPPMKMVMDGYPNYGFVAPVQPQGYYQQPQLTGPGGPYVPPPPGAAPPPPPAYEAPPPPPPPPPAGFDMQPPPPPPPMDDGHGFHGKRARYY</sequence>
<evidence type="ECO:0000259" key="15">
    <source>
        <dbReference type="PROSITE" id="PS50158"/>
    </source>
</evidence>
<evidence type="ECO:0000256" key="3">
    <source>
        <dbReference type="ARBA" id="ARBA00017984"/>
    </source>
</evidence>
<evidence type="ECO:0000313" key="16">
    <source>
        <dbReference type="EMBL" id="KAA8913500.1"/>
    </source>
</evidence>
<dbReference type="InterPro" id="IPR055256">
    <property type="entry name" value="KH_1_KHDC4/BBP-like"/>
</dbReference>
<evidence type="ECO:0000256" key="9">
    <source>
        <dbReference type="ARBA" id="ARBA00023187"/>
    </source>
</evidence>
<dbReference type="InParanoid" id="A0A5J5F9U5"/>
<evidence type="ECO:0000256" key="12">
    <source>
        <dbReference type="PROSITE-ProRule" id="PRU00117"/>
    </source>
</evidence>
<dbReference type="GO" id="GO:0045131">
    <property type="term" value="F:pre-mRNA branch point binding"/>
    <property type="evidence" value="ECO:0007669"/>
    <property type="project" value="UniProtKB-UniRule"/>
</dbReference>
<keyword evidence="9 13" id="KW-0508">mRNA splicing</keyword>
<feature type="domain" description="CCHC-type" evidence="15">
    <location>
        <begin position="339"/>
        <end position="354"/>
    </location>
</feature>
<evidence type="ECO:0000256" key="10">
    <source>
        <dbReference type="ARBA" id="ARBA00023242"/>
    </source>
</evidence>
<keyword evidence="4 13" id="KW-0507">mRNA processing</keyword>
<dbReference type="Pfam" id="PF16275">
    <property type="entry name" value="SF1-HH"/>
    <property type="match status" value="1"/>
</dbReference>
<dbReference type="AlphaFoldDB" id="A0A5J5F9U5"/>
<evidence type="ECO:0000256" key="1">
    <source>
        <dbReference type="ARBA" id="ARBA00004123"/>
    </source>
</evidence>
<dbReference type="FunFam" id="3.30.1370.10:FF:000024">
    <property type="entry name" value="Branchpoint-bridging protein-like protein"/>
    <property type="match status" value="1"/>
</dbReference>
<evidence type="ECO:0000256" key="8">
    <source>
        <dbReference type="ARBA" id="ARBA00022884"/>
    </source>
</evidence>
<dbReference type="InterPro" id="IPR047086">
    <property type="entry name" value="SF1-HH_sf"/>
</dbReference>
<dbReference type="Gene3D" id="3.30.1370.10">
    <property type="entry name" value="K Homology domain, type 1"/>
    <property type="match status" value="1"/>
</dbReference>
<keyword evidence="8 12" id="KW-0694">RNA-binding</keyword>
<feature type="region of interest" description="Disordered" evidence="14">
    <location>
        <begin position="1"/>
        <end position="81"/>
    </location>
</feature>
<feature type="compositionally biased region" description="Low complexity" evidence="14">
    <location>
        <begin position="420"/>
        <end position="434"/>
    </location>
</feature>
<dbReference type="InterPro" id="IPR036612">
    <property type="entry name" value="KH_dom_type_1_sf"/>
</dbReference>